<dbReference type="GO" id="GO:0005737">
    <property type="term" value="C:cytoplasm"/>
    <property type="evidence" value="ECO:0007669"/>
    <property type="project" value="TreeGrafter"/>
</dbReference>
<comment type="similarity">
    <text evidence="1">Belongs to the synembryn family.</text>
</comment>
<comment type="caution">
    <text evidence="4">The sequence shown here is derived from an EMBL/GenBank/DDBJ whole genome shotgun (WGS) entry which is preliminary data.</text>
</comment>
<dbReference type="InterPro" id="IPR019318">
    <property type="entry name" value="Gua_nucleotide_exch_fac_Ric8"/>
</dbReference>
<dbReference type="Pfam" id="PF10165">
    <property type="entry name" value="Ric8"/>
    <property type="match status" value="1"/>
</dbReference>
<organism evidence="4 5">
    <name type="scientific">Skeletonema marinoi</name>
    <dbReference type="NCBI Taxonomy" id="267567"/>
    <lineage>
        <taxon>Eukaryota</taxon>
        <taxon>Sar</taxon>
        <taxon>Stramenopiles</taxon>
        <taxon>Ochrophyta</taxon>
        <taxon>Bacillariophyta</taxon>
        <taxon>Coscinodiscophyceae</taxon>
        <taxon>Thalassiosirophycidae</taxon>
        <taxon>Thalassiosirales</taxon>
        <taxon>Skeletonemataceae</taxon>
        <taxon>Skeletonema</taxon>
        <taxon>Skeletonema marinoi-dohrnii complex</taxon>
    </lineage>
</organism>
<dbReference type="PANTHER" id="PTHR12425:SF5">
    <property type="entry name" value="SYNEMBRYN"/>
    <property type="match status" value="1"/>
</dbReference>
<dbReference type="EMBL" id="JATAAI010000001">
    <property type="protein sequence ID" value="KAK1748307.1"/>
    <property type="molecule type" value="Genomic_DNA"/>
</dbReference>
<keyword evidence="3" id="KW-0143">Chaperone</keyword>
<proteinExistence type="inferred from homology"/>
<dbReference type="PANTHER" id="PTHR12425">
    <property type="entry name" value="SYNEMBRYN"/>
    <property type="match status" value="1"/>
</dbReference>
<gene>
    <name evidence="4" type="ORF">QTG54_000246</name>
</gene>
<dbReference type="GO" id="GO:0007186">
    <property type="term" value="P:G protein-coupled receptor signaling pathway"/>
    <property type="evidence" value="ECO:0007669"/>
    <property type="project" value="TreeGrafter"/>
</dbReference>
<keyword evidence="5" id="KW-1185">Reference proteome</keyword>
<evidence type="ECO:0000313" key="4">
    <source>
        <dbReference type="EMBL" id="KAK1748307.1"/>
    </source>
</evidence>
<dbReference type="Proteomes" id="UP001224775">
    <property type="component" value="Unassembled WGS sequence"/>
</dbReference>
<dbReference type="AlphaFoldDB" id="A0AAD8YLQ1"/>
<reference evidence="4" key="1">
    <citation type="submission" date="2023-06" db="EMBL/GenBank/DDBJ databases">
        <title>Survivors Of The Sea: Transcriptome response of Skeletonema marinoi to long-term dormancy.</title>
        <authorList>
            <person name="Pinder M.I.M."/>
            <person name="Kourtchenko O."/>
            <person name="Robertson E.K."/>
            <person name="Larsson T."/>
            <person name="Maumus F."/>
            <person name="Osuna-Cruz C.M."/>
            <person name="Vancaester E."/>
            <person name="Stenow R."/>
            <person name="Vandepoele K."/>
            <person name="Ploug H."/>
            <person name="Bruchert V."/>
            <person name="Godhe A."/>
            <person name="Topel M."/>
        </authorList>
    </citation>
    <scope>NUCLEOTIDE SEQUENCE</scope>
    <source>
        <strain evidence="4">R05AC</strain>
    </source>
</reference>
<dbReference type="GO" id="GO:0005085">
    <property type="term" value="F:guanyl-nucleotide exchange factor activity"/>
    <property type="evidence" value="ECO:0007669"/>
    <property type="project" value="UniProtKB-KW"/>
</dbReference>
<sequence length="526" mass="57606">MAEVILERLVQTLEKDAPPQEQSLKEWNNDLEQEMLSGGGSQFVTTNDDSSEQFSALNSAADRLHTSLLAVVSPGYVGNGDDSNEVADEVANEIQIDVNNQNVSFLSEILRAAGLFMRWYGQCLQSSLESVSNSAANPTARLKSKGMLLLYCKLLDDATLQSSNECPDIPRFASVCIFRATYGNDVVTASARKSFVHSIDGCTYLMRTLLKGDQPVPRIFSVVRNVHHLISAAPESIPKMEKTLEALTAEEFSVETEDGNDKKKYGLLEVLVATLAWALRSDPPFPGDPADRRSDLALEILRSLFAMDAGKPSMPLPSNDTMTQIGMMLSEILRLSNADVRVYQCKLAVVTLLLNAPGEYSGYLASHDGIKPLVNIMAYQLSTVVVERTANSAEDAAAVVPILLVLRKLCQSNSAVLQMVKNEVFPPELEDRFAEKGAAEMAKMQSDGQSKAKNMAPLDAPRGTVRWKLIRLMTWIDSSVKRSACELLWTLCHEDATEFVLRTGFGNAVYFLGNKGLVNMPAGVNV</sequence>
<dbReference type="GO" id="GO:0001965">
    <property type="term" value="F:G-protein alpha-subunit binding"/>
    <property type="evidence" value="ECO:0007669"/>
    <property type="project" value="TreeGrafter"/>
</dbReference>
<evidence type="ECO:0000256" key="3">
    <source>
        <dbReference type="ARBA" id="ARBA00023186"/>
    </source>
</evidence>
<name>A0AAD8YLQ1_9STRA</name>
<evidence type="ECO:0000256" key="2">
    <source>
        <dbReference type="ARBA" id="ARBA00022658"/>
    </source>
</evidence>
<evidence type="ECO:0000313" key="5">
    <source>
        <dbReference type="Proteomes" id="UP001224775"/>
    </source>
</evidence>
<evidence type="ECO:0000256" key="1">
    <source>
        <dbReference type="ARBA" id="ARBA00009049"/>
    </source>
</evidence>
<accession>A0AAD8YLQ1</accession>
<protein>
    <submittedName>
        <fullName evidence="4">Synembryn</fullName>
    </submittedName>
</protein>
<keyword evidence="2" id="KW-0344">Guanine-nucleotide releasing factor</keyword>